<dbReference type="SUPFAM" id="SSF52210">
    <property type="entry name" value="Succinyl-CoA synthetase domains"/>
    <property type="match status" value="2"/>
</dbReference>
<gene>
    <name evidence="3" type="ORF">QUC21_15795</name>
</gene>
<dbReference type="InterPro" id="IPR032875">
    <property type="entry name" value="Succ_CoA_lig_flav_dom"/>
</dbReference>
<dbReference type="SUPFAM" id="SSF51735">
    <property type="entry name" value="NAD(P)-binding Rossmann-fold domains"/>
    <property type="match status" value="1"/>
</dbReference>
<evidence type="ECO:0000313" key="3">
    <source>
        <dbReference type="EMBL" id="MDM9560500.1"/>
    </source>
</evidence>
<evidence type="ECO:0000313" key="4">
    <source>
        <dbReference type="Proteomes" id="UP001175604"/>
    </source>
</evidence>
<dbReference type="Gene3D" id="3.40.50.720">
    <property type="entry name" value="NAD(P)-binding Rossmann-like Domain"/>
    <property type="match status" value="1"/>
</dbReference>
<evidence type="ECO:0000256" key="1">
    <source>
        <dbReference type="PROSITE-ProRule" id="PRU00409"/>
    </source>
</evidence>
<dbReference type="InterPro" id="IPR003781">
    <property type="entry name" value="CoA-bd"/>
</dbReference>
<proteinExistence type="predicted"/>
<feature type="domain" description="ATP-grasp" evidence="2">
    <location>
        <begin position="492"/>
        <end position="706"/>
    </location>
</feature>
<evidence type="ECO:0000259" key="2">
    <source>
        <dbReference type="PROSITE" id="PS50975"/>
    </source>
</evidence>
<dbReference type="InterPro" id="IPR016102">
    <property type="entry name" value="Succinyl-CoA_synth-like"/>
</dbReference>
<dbReference type="Pfam" id="PF13380">
    <property type="entry name" value="CoA_binding_2"/>
    <property type="match status" value="1"/>
</dbReference>
<dbReference type="PANTHER" id="PTHR42793:SF4">
    <property type="entry name" value="BLL6376 PROTEIN"/>
    <property type="match status" value="1"/>
</dbReference>
<keyword evidence="4" id="KW-1185">Reference proteome</keyword>
<dbReference type="Pfam" id="PF13549">
    <property type="entry name" value="ATP-grasp_5"/>
    <property type="match status" value="1"/>
</dbReference>
<dbReference type="PROSITE" id="PS50975">
    <property type="entry name" value="ATP_GRASP"/>
    <property type="match status" value="1"/>
</dbReference>
<dbReference type="GO" id="GO:0016874">
    <property type="term" value="F:ligase activity"/>
    <property type="evidence" value="ECO:0007669"/>
    <property type="project" value="UniProtKB-KW"/>
</dbReference>
<protein>
    <submittedName>
        <fullName evidence="3">Acetate--CoA ligase family protein</fullName>
    </submittedName>
</protein>
<dbReference type="Gene3D" id="3.30.470.20">
    <property type="entry name" value="ATP-grasp fold, B domain"/>
    <property type="match status" value="1"/>
</dbReference>
<sequence>MKPFADLARFINPVNVVVVGASPRPASQGGRLYANLVRHSRLPGQVYAVNPAYNEIDGAPCWPSIRELPDAPIDVALVIVNAGRVLDALRQCVERKIPYAIVMSSGFSEAGEAGQELERAIARLCQDTGLHVYGPNCPGFVNVRDRIGMTFSPAFQHDLNGGGIGLATQGGGLGRNLLQGLSHGEGVGLWFSAGNEVDLEIPDFIAWMAQDPAIKVIGLLMEGIKDGRRLTAALDLARQRGKPVVVLKVGHSEAGARAAQSHTASIAGSAAVNSAVFRQFGAIEVEDLDQLLAVTRLLAVAAPRPGSGLCIYTFSGGTAALATDIAGTAGLPMAVFTEQTNTRLRSLLPAFANIANPVDTTADILRDPEAANTCLRVVCDDPNVGAVLFPIPMDYGEVTDGIARSIIEVSQSTATPIIPVWMSRRMGGGFQLLEQHGLQPFLSISGAIGALSRVWPREGSAPLAAPAVPGHSVGAAADGTAAPRQFSEAQAKAVLRRAGFPLPRNEVAGTARQAAEIAARIGFPVVMKVASPDIAHKTECGGVRLNIDSAVAAAQAYDSILAAVAQAAPAARIEGVLVEAMLPAGGREILIGVHRDAAYGQVLTFGLGGILVETLRDTTHRMIPLAPADAQAMVREIRNVAILDGVRGQPPADLDALTALILQVSEFASRHAGRLVELELNPVWVGAPGQGAIALDALIIALDALIIASGELEQDAIEPEQTA</sequence>
<dbReference type="Gene3D" id="3.30.1490.20">
    <property type="entry name" value="ATP-grasp fold, A domain"/>
    <property type="match status" value="1"/>
</dbReference>
<dbReference type="PANTHER" id="PTHR42793">
    <property type="entry name" value="COA BINDING DOMAIN CONTAINING PROTEIN"/>
    <property type="match status" value="1"/>
</dbReference>
<dbReference type="Pfam" id="PF13607">
    <property type="entry name" value="Succ_CoA_lig"/>
    <property type="match status" value="1"/>
</dbReference>
<dbReference type="EMBL" id="JAUDJE010000014">
    <property type="protein sequence ID" value="MDM9560500.1"/>
    <property type="molecule type" value="Genomic_DNA"/>
</dbReference>
<dbReference type="Proteomes" id="UP001175604">
    <property type="component" value="Unassembled WGS sequence"/>
</dbReference>
<reference evidence="3" key="1">
    <citation type="submission" date="2023-06" db="EMBL/GenBank/DDBJ databases">
        <title>full genome analysis of Phenantherene degrader P3.</title>
        <authorList>
            <person name="Akbar A."/>
            <person name="Rahmeh R."/>
            <person name="Kishk M."/>
        </authorList>
    </citation>
    <scope>NUCLEOTIDE SEQUENCE</scope>
    <source>
        <strain evidence="3">P3</strain>
    </source>
</reference>
<name>A0ABT7W5Q7_9BORD</name>
<keyword evidence="1" id="KW-0547">Nucleotide-binding</keyword>
<dbReference type="SUPFAM" id="SSF56059">
    <property type="entry name" value="Glutathione synthetase ATP-binding domain-like"/>
    <property type="match status" value="1"/>
</dbReference>
<keyword evidence="3" id="KW-0436">Ligase</keyword>
<dbReference type="Gene3D" id="3.40.50.261">
    <property type="entry name" value="Succinyl-CoA synthetase domains"/>
    <property type="match status" value="2"/>
</dbReference>
<dbReference type="InterPro" id="IPR036291">
    <property type="entry name" value="NAD(P)-bd_dom_sf"/>
</dbReference>
<dbReference type="RefSeq" id="WP_289786065.1">
    <property type="nucleotide sequence ID" value="NZ_JAUDJE010000014.1"/>
</dbReference>
<dbReference type="InterPro" id="IPR013815">
    <property type="entry name" value="ATP_grasp_subdomain_1"/>
</dbReference>
<dbReference type="SMART" id="SM00881">
    <property type="entry name" value="CoA_binding"/>
    <property type="match status" value="1"/>
</dbReference>
<accession>A0ABT7W5Q7</accession>
<comment type="caution">
    <text evidence="3">The sequence shown here is derived from an EMBL/GenBank/DDBJ whole genome shotgun (WGS) entry which is preliminary data.</text>
</comment>
<organism evidence="3 4">
    <name type="scientific">Bordetella petrii</name>
    <dbReference type="NCBI Taxonomy" id="94624"/>
    <lineage>
        <taxon>Bacteria</taxon>
        <taxon>Pseudomonadati</taxon>
        <taxon>Pseudomonadota</taxon>
        <taxon>Betaproteobacteria</taxon>
        <taxon>Burkholderiales</taxon>
        <taxon>Alcaligenaceae</taxon>
        <taxon>Bordetella</taxon>
    </lineage>
</organism>
<keyword evidence="1" id="KW-0067">ATP-binding</keyword>
<dbReference type="InterPro" id="IPR011761">
    <property type="entry name" value="ATP-grasp"/>
</dbReference>